<reference evidence="2" key="1">
    <citation type="journal article" date="2014" name="Int. J. Syst. Evol. Microbiol.">
        <title>Complete genome sequence of Corynebacterium casei LMG S-19264T (=DSM 44701T), isolated from a smear-ripened cheese.</title>
        <authorList>
            <consortium name="US DOE Joint Genome Institute (JGI-PGF)"/>
            <person name="Walter F."/>
            <person name="Albersmeier A."/>
            <person name="Kalinowski J."/>
            <person name="Ruckert C."/>
        </authorList>
    </citation>
    <scope>NUCLEOTIDE SEQUENCE</scope>
    <source>
        <strain evidence="2">CGMCC 1.15760</strain>
    </source>
</reference>
<evidence type="ECO:0000256" key="1">
    <source>
        <dbReference type="SAM" id="MobiDB-lite"/>
    </source>
</evidence>
<feature type="compositionally biased region" description="Acidic residues" evidence="1">
    <location>
        <begin position="505"/>
        <end position="514"/>
    </location>
</feature>
<keyword evidence="3" id="KW-1185">Reference proteome</keyword>
<dbReference type="AlphaFoldDB" id="A0A917G2W5"/>
<dbReference type="RefSeq" id="WP_188614177.1">
    <property type="nucleotide sequence ID" value="NZ_BMJT01000003.1"/>
</dbReference>
<sequence length="523" mass="58637">MNVIDKVVHFFNPSAGVKRQQARQIAKIMNTGYSHGGASKRKKSMIGWISSGGSPTEDIDENLETLRERSRDLYMNTPIATGALKTIRTNVVGAGLRLKSQIDYTVLNMDEEQAGVWEAQVEREFKLWSESIFVDTMRMNNFYELQQIAFLSFLMSGEIFATLPYRESPGTPYQLTVNLLEADRVTSPGGRDTETILSGVELGIYGDVTHYHVCNIHPLTSSSKQKEWHRIPKFGEESGRQNILHLMIAERPEQRRGVPLLSPAIEAIKQLGRYTEAELMAALVSSMYTVFIKSDSPDEAPFGESISESDQVDAQDENSYELGAGAIISLGDGEEIEQANPMRNNATFDGFVRSVCRQIGSSLELPYELLLKHFTSSYSASRAALLEAWKMFRMRREWLAARFCQPIYEEWLAEAIALGRIDAPGYFDDPLIKKAYCGAEWNGPSQGQIDPLKEVNAAIKRVDEGFSTRAKETAELTGGDFWRNLPQRVREERAMKEGGLKDAEEVLEDDEQSEEQPAGEADS</sequence>
<organism evidence="2 3">
    <name type="scientific">Lysinibacillus alkalisoli</name>
    <dbReference type="NCBI Taxonomy" id="1911548"/>
    <lineage>
        <taxon>Bacteria</taxon>
        <taxon>Bacillati</taxon>
        <taxon>Bacillota</taxon>
        <taxon>Bacilli</taxon>
        <taxon>Bacillales</taxon>
        <taxon>Bacillaceae</taxon>
        <taxon>Lysinibacillus</taxon>
    </lineage>
</organism>
<dbReference type="Proteomes" id="UP000616608">
    <property type="component" value="Unassembled WGS sequence"/>
</dbReference>
<comment type="caution">
    <text evidence="2">The sequence shown here is derived from an EMBL/GenBank/DDBJ whole genome shotgun (WGS) entry which is preliminary data.</text>
</comment>
<protein>
    <submittedName>
        <fullName evidence="2">Phage portal protein</fullName>
    </submittedName>
</protein>
<name>A0A917G2W5_9BACI</name>
<accession>A0A917G2W5</accession>
<feature type="region of interest" description="Disordered" evidence="1">
    <location>
        <begin position="493"/>
        <end position="523"/>
    </location>
</feature>
<dbReference type="GO" id="GO:0019068">
    <property type="term" value="P:virion assembly"/>
    <property type="evidence" value="ECO:0007669"/>
    <property type="project" value="InterPro"/>
</dbReference>
<dbReference type="EMBL" id="BMJT01000003">
    <property type="protein sequence ID" value="GGG19674.1"/>
    <property type="molecule type" value="Genomic_DNA"/>
</dbReference>
<evidence type="ECO:0000313" key="2">
    <source>
        <dbReference type="EMBL" id="GGG19674.1"/>
    </source>
</evidence>
<feature type="compositionally biased region" description="Basic and acidic residues" evidence="1">
    <location>
        <begin position="493"/>
        <end position="504"/>
    </location>
</feature>
<dbReference type="InterPro" id="IPR006429">
    <property type="entry name" value="Phage_lambda_portal"/>
</dbReference>
<dbReference type="Pfam" id="PF05136">
    <property type="entry name" value="Phage_portal_2"/>
    <property type="match status" value="1"/>
</dbReference>
<reference evidence="2" key="2">
    <citation type="submission" date="2020-09" db="EMBL/GenBank/DDBJ databases">
        <authorList>
            <person name="Sun Q."/>
            <person name="Zhou Y."/>
        </authorList>
    </citation>
    <scope>NUCLEOTIDE SEQUENCE</scope>
    <source>
        <strain evidence="2">CGMCC 1.15760</strain>
    </source>
</reference>
<gene>
    <name evidence="2" type="ORF">GCM10007425_12640</name>
</gene>
<dbReference type="NCBIfam" id="TIGR01539">
    <property type="entry name" value="portal_lambda"/>
    <property type="match status" value="1"/>
</dbReference>
<dbReference type="GO" id="GO:0005198">
    <property type="term" value="F:structural molecule activity"/>
    <property type="evidence" value="ECO:0007669"/>
    <property type="project" value="InterPro"/>
</dbReference>
<evidence type="ECO:0000313" key="3">
    <source>
        <dbReference type="Proteomes" id="UP000616608"/>
    </source>
</evidence>
<proteinExistence type="predicted"/>